<comment type="caution">
    <text evidence="1">The sequence shown here is derived from an EMBL/GenBank/DDBJ whole genome shotgun (WGS) entry which is preliminary data.</text>
</comment>
<accession>A0AAW1VYS0</accession>
<reference evidence="1 2" key="1">
    <citation type="journal article" date="2023" name="G3 (Bethesda)">
        <title>A chromosome-length genome assembly and annotation of blackberry (Rubus argutus, cv. 'Hillquist').</title>
        <authorList>
            <person name="Bruna T."/>
            <person name="Aryal R."/>
            <person name="Dudchenko O."/>
            <person name="Sargent D.J."/>
            <person name="Mead D."/>
            <person name="Buti M."/>
            <person name="Cavallini A."/>
            <person name="Hytonen T."/>
            <person name="Andres J."/>
            <person name="Pham M."/>
            <person name="Weisz D."/>
            <person name="Mascagni F."/>
            <person name="Usai G."/>
            <person name="Natali L."/>
            <person name="Bassil N."/>
            <person name="Fernandez G.E."/>
            <person name="Lomsadze A."/>
            <person name="Armour M."/>
            <person name="Olukolu B."/>
            <person name="Poorten T."/>
            <person name="Britton C."/>
            <person name="Davik J."/>
            <person name="Ashrafi H."/>
            <person name="Aiden E.L."/>
            <person name="Borodovsky M."/>
            <person name="Worthington M."/>
        </authorList>
    </citation>
    <scope>NUCLEOTIDE SEQUENCE [LARGE SCALE GENOMIC DNA]</scope>
    <source>
        <strain evidence="1">PI 553951</strain>
    </source>
</reference>
<organism evidence="1 2">
    <name type="scientific">Rubus argutus</name>
    <name type="common">Southern blackberry</name>
    <dbReference type="NCBI Taxonomy" id="59490"/>
    <lineage>
        <taxon>Eukaryota</taxon>
        <taxon>Viridiplantae</taxon>
        <taxon>Streptophyta</taxon>
        <taxon>Embryophyta</taxon>
        <taxon>Tracheophyta</taxon>
        <taxon>Spermatophyta</taxon>
        <taxon>Magnoliopsida</taxon>
        <taxon>eudicotyledons</taxon>
        <taxon>Gunneridae</taxon>
        <taxon>Pentapetalae</taxon>
        <taxon>rosids</taxon>
        <taxon>fabids</taxon>
        <taxon>Rosales</taxon>
        <taxon>Rosaceae</taxon>
        <taxon>Rosoideae</taxon>
        <taxon>Rosoideae incertae sedis</taxon>
        <taxon>Rubus</taxon>
    </lineage>
</organism>
<dbReference type="EMBL" id="JBEDUW010000007">
    <property type="protein sequence ID" value="KAK9912237.1"/>
    <property type="molecule type" value="Genomic_DNA"/>
</dbReference>
<protein>
    <submittedName>
        <fullName evidence="1">Uncharacterized protein</fullName>
    </submittedName>
</protein>
<dbReference type="AlphaFoldDB" id="A0AAW1VYS0"/>
<evidence type="ECO:0000313" key="1">
    <source>
        <dbReference type="EMBL" id="KAK9912237.1"/>
    </source>
</evidence>
<proteinExistence type="predicted"/>
<dbReference type="Proteomes" id="UP001457282">
    <property type="component" value="Unassembled WGS sequence"/>
</dbReference>
<gene>
    <name evidence="1" type="ORF">M0R45_036108</name>
</gene>
<sequence length="125" mass="14059">MAGAISIPSRHLLFFLPCSQPVADMGDRAGWLCGGEDLRGSSYEQWARIGLMDVRLLIWVWRWGEMMVVKLMGEIKWCGEGGGNSGLLGTPQTGRTTHLGRLQVVAMVAVLEWNWRQIWVFKRLG</sequence>
<evidence type="ECO:0000313" key="2">
    <source>
        <dbReference type="Proteomes" id="UP001457282"/>
    </source>
</evidence>
<keyword evidence="2" id="KW-1185">Reference proteome</keyword>
<name>A0AAW1VYS0_RUBAR</name>